<evidence type="ECO:0000313" key="3">
    <source>
        <dbReference type="Proteomes" id="UP000235672"/>
    </source>
</evidence>
<gene>
    <name evidence="2" type="ORF">NA56DRAFT_695327</name>
</gene>
<dbReference type="EMBL" id="KZ613544">
    <property type="protein sequence ID" value="PMD12695.1"/>
    <property type="molecule type" value="Genomic_DNA"/>
</dbReference>
<evidence type="ECO:0000313" key="2">
    <source>
        <dbReference type="EMBL" id="PMD12695.1"/>
    </source>
</evidence>
<evidence type="ECO:0000256" key="1">
    <source>
        <dbReference type="SAM" id="MobiDB-lite"/>
    </source>
</evidence>
<feature type="compositionally biased region" description="Basic and acidic residues" evidence="1">
    <location>
        <begin position="105"/>
        <end position="120"/>
    </location>
</feature>
<feature type="compositionally biased region" description="Polar residues" evidence="1">
    <location>
        <begin position="325"/>
        <end position="334"/>
    </location>
</feature>
<feature type="compositionally biased region" description="Acidic residues" evidence="1">
    <location>
        <begin position="144"/>
        <end position="159"/>
    </location>
</feature>
<feature type="compositionally biased region" description="Pro residues" evidence="1">
    <location>
        <begin position="340"/>
        <end position="359"/>
    </location>
</feature>
<accession>A0A2J6PF73</accession>
<proteinExistence type="predicted"/>
<name>A0A2J6PF73_9HELO</name>
<feature type="compositionally biased region" description="Basic and acidic residues" evidence="1">
    <location>
        <begin position="308"/>
        <end position="317"/>
    </location>
</feature>
<sequence>MSHPLRFLSREGGRAQAFRWAPKQHLAAAAFVRTPFFRQLFGTGAQISEKEILHQLGSTPVELRKSLGFGELPDDAENVAGQRIWEIVDVKVARLLKEWDGILGKEEGGGEGGKKDKGGIVDRVMNKLSPQRSHRRGSTRAASAEEEEDEIDSEYEDGLPEMVDLSSEFASLGPNRRLSYDEAHTVAPSAKGTVEKGLATSKSKSKRQAQSHRRSKSSATSHYQPEPPASDMRHGNMLSESEPPVARPPSFSSSEGPREQGSKQDIYDDDYVFQSPSSLAGKKKRDFQAHSPSLLPPLADVGGPRNSGGEDRKSAIHHERRRQSEQVNLESSSDAFPKPSRQPPQRPSFEPPPTRQPSQ</sequence>
<feature type="compositionally biased region" description="Basic and acidic residues" evidence="1">
    <location>
        <begin position="256"/>
        <end position="266"/>
    </location>
</feature>
<keyword evidence="3" id="KW-1185">Reference proteome</keyword>
<organism evidence="2 3">
    <name type="scientific">Hyaloscypha hepaticicola</name>
    <dbReference type="NCBI Taxonomy" id="2082293"/>
    <lineage>
        <taxon>Eukaryota</taxon>
        <taxon>Fungi</taxon>
        <taxon>Dikarya</taxon>
        <taxon>Ascomycota</taxon>
        <taxon>Pezizomycotina</taxon>
        <taxon>Leotiomycetes</taxon>
        <taxon>Helotiales</taxon>
        <taxon>Hyaloscyphaceae</taxon>
        <taxon>Hyaloscypha</taxon>
    </lineage>
</organism>
<dbReference type="Proteomes" id="UP000235672">
    <property type="component" value="Unassembled WGS sequence"/>
</dbReference>
<feature type="region of interest" description="Disordered" evidence="1">
    <location>
        <begin position="105"/>
        <end position="170"/>
    </location>
</feature>
<feature type="region of interest" description="Disordered" evidence="1">
    <location>
        <begin position="182"/>
        <end position="359"/>
    </location>
</feature>
<protein>
    <submittedName>
        <fullName evidence="2">Uncharacterized protein</fullName>
    </submittedName>
</protein>
<feature type="compositionally biased region" description="Basic residues" evidence="1">
    <location>
        <begin position="203"/>
        <end position="216"/>
    </location>
</feature>
<dbReference type="AlphaFoldDB" id="A0A2J6PF73"/>
<reference evidence="2 3" key="1">
    <citation type="submission" date="2016-05" db="EMBL/GenBank/DDBJ databases">
        <title>A degradative enzymes factory behind the ericoid mycorrhizal symbiosis.</title>
        <authorList>
            <consortium name="DOE Joint Genome Institute"/>
            <person name="Martino E."/>
            <person name="Morin E."/>
            <person name="Grelet G."/>
            <person name="Kuo A."/>
            <person name="Kohler A."/>
            <person name="Daghino S."/>
            <person name="Barry K."/>
            <person name="Choi C."/>
            <person name="Cichocki N."/>
            <person name="Clum A."/>
            <person name="Copeland A."/>
            <person name="Hainaut M."/>
            <person name="Haridas S."/>
            <person name="Labutti K."/>
            <person name="Lindquist E."/>
            <person name="Lipzen A."/>
            <person name="Khouja H.-R."/>
            <person name="Murat C."/>
            <person name="Ohm R."/>
            <person name="Olson A."/>
            <person name="Spatafora J."/>
            <person name="Veneault-Fourrey C."/>
            <person name="Henrissat B."/>
            <person name="Grigoriev I."/>
            <person name="Martin F."/>
            <person name="Perotto S."/>
        </authorList>
    </citation>
    <scope>NUCLEOTIDE SEQUENCE [LARGE SCALE GENOMIC DNA]</scope>
    <source>
        <strain evidence="2 3">UAMH 7357</strain>
    </source>
</reference>